<evidence type="ECO:0008006" key="4">
    <source>
        <dbReference type="Google" id="ProtNLM"/>
    </source>
</evidence>
<feature type="chain" id="PRO_5045999261" description="DUF2125 domain-containing protein" evidence="1">
    <location>
        <begin position="29"/>
        <end position="664"/>
    </location>
</feature>
<comment type="caution">
    <text evidence="2">The sequence shown here is derived from an EMBL/GenBank/DDBJ whole genome shotgun (WGS) entry which is preliminary data.</text>
</comment>
<accession>A0ABU0M2D3</accession>
<keyword evidence="1" id="KW-0732">Signal</keyword>
<feature type="signal peptide" evidence="1">
    <location>
        <begin position="1"/>
        <end position="28"/>
    </location>
</feature>
<evidence type="ECO:0000256" key="1">
    <source>
        <dbReference type="SAM" id="SignalP"/>
    </source>
</evidence>
<protein>
    <recommendedName>
        <fullName evidence="4">DUF2125 domain-containing protein</fullName>
    </recommendedName>
</protein>
<dbReference type="EMBL" id="JAUSWJ010000001">
    <property type="protein sequence ID" value="MDQ0515114.1"/>
    <property type="molecule type" value="Genomic_DNA"/>
</dbReference>
<evidence type="ECO:0000313" key="2">
    <source>
        <dbReference type="EMBL" id="MDQ0515114.1"/>
    </source>
</evidence>
<gene>
    <name evidence="2" type="ORF">QO015_000727</name>
</gene>
<proteinExistence type="predicted"/>
<dbReference type="RefSeq" id="WP_266281407.1">
    <property type="nucleotide sequence ID" value="NZ_JAPKNF010000001.1"/>
</dbReference>
<organism evidence="2 3">
    <name type="scientific">Kaistia geumhonensis</name>
    <dbReference type="NCBI Taxonomy" id="410839"/>
    <lineage>
        <taxon>Bacteria</taxon>
        <taxon>Pseudomonadati</taxon>
        <taxon>Pseudomonadota</taxon>
        <taxon>Alphaproteobacteria</taxon>
        <taxon>Hyphomicrobiales</taxon>
        <taxon>Kaistiaceae</taxon>
        <taxon>Kaistia</taxon>
    </lineage>
</organism>
<dbReference type="Proteomes" id="UP001223743">
    <property type="component" value="Unassembled WGS sequence"/>
</dbReference>
<sequence>MARRSTQTRLLVLGFSAAFVVAAAPAMAEEPVETAIRGWVTSIDASPNWVAGYESLTYDDASRTATLKNLTIRSETLSTKIEIAFGQVAVTGYGQTPDGGFTAVSVTTSDSRAVFGAFADVKLGPITADTVTVPSFTGFVFDPARPFTAMIKAYAIAAQTTIASLKIDSLDSTTTFENQTTNASYGSFTLTGMQKGMIDHVVAGPFTQETPSPDGLVNMRADKLEAFKMDLNAIIDVFDPDRYQGGVGDGRWRNALALEKYTNLSFEIPGGKTRFGSIELENLKVRQPPASFAAFFDDMLAHPEMSEKELGQKALDAIPNVFYAFGWDAFRFVDLDVTAPGVDRFHLGDFHINDYSSDGIGEIGIADLDVASDKTSVGAERAAMGGFKFPSLQAIVAAVRAEEAGVESDPLPLIPTMGYAEAVNVSVVQDGKTVGAIDRGRVDLGNYIGPVPTQVSVDFRNLVVDQSLIDDARARAMFAELGYQQVQANYGFKLNWREADQSLTLSDFRFDIKDFGSIAAEAVLTGLTRQALENPKGLEAALPSLLFQGGKAVVKDGSIIDRAIAMEAKKKGQTPEKYREDLAGAMPLTLMLVLKNPGFQEKLAPALQAFIRTPGTMTLTATPATPVPLTRIIAAAEADPRSLPDLLSIDVKTTTPAAPAAPQP</sequence>
<keyword evidence="3" id="KW-1185">Reference proteome</keyword>
<name>A0ABU0M2D3_9HYPH</name>
<evidence type="ECO:0000313" key="3">
    <source>
        <dbReference type="Proteomes" id="UP001223743"/>
    </source>
</evidence>
<reference evidence="2 3" key="1">
    <citation type="submission" date="2023-07" db="EMBL/GenBank/DDBJ databases">
        <title>Genomic Encyclopedia of Type Strains, Phase IV (KMG-IV): sequencing the most valuable type-strain genomes for metagenomic binning, comparative biology and taxonomic classification.</title>
        <authorList>
            <person name="Goeker M."/>
        </authorList>
    </citation>
    <scope>NUCLEOTIDE SEQUENCE [LARGE SCALE GENOMIC DNA]</scope>
    <source>
        <strain evidence="2 3">B1-1</strain>
    </source>
</reference>